<dbReference type="Gene3D" id="1.25.40.10">
    <property type="entry name" value="Tetratricopeptide repeat domain"/>
    <property type="match status" value="1"/>
</dbReference>
<dbReference type="PANTHER" id="PTHR43628">
    <property type="entry name" value="ACTIVATOR OF C KINASE PROTEIN 1-RELATED"/>
    <property type="match status" value="1"/>
</dbReference>
<dbReference type="Gene3D" id="1.10.510.10">
    <property type="entry name" value="Transferase(Phosphotransferase) domain 1"/>
    <property type="match status" value="1"/>
</dbReference>
<organism evidence="2 3">
    <name type="scientific">Tritrichomonas musculus</name>
    <dbReference type="NCBI Taxonomy" id="1915356"/>
    <lineage>
        <taxon>Eukaryota</taxon>
        <taxon>Metamonada</taxon>
        <taxon>Parabasalia</taxon>
        <taxon>Tritrichomonadida</taxon>
        <taxon>Tritrichomonadidae</taxon>
        <taxon>Tritrichomonas</taxon>
    </lineage>
</organism>
<dbReference type="InterPro" id="IPR006597">
    <property type="entry name" value="Sel1-like"/>
</dbReference>
<reference evidence="2 3" key="1">
    <citation type="submission" date="2024-04" db="EMBL/GenBank/DDBJ databases">
        <title>Tritrichomonas musculus Genome.</title>
        <authorList>
            <person name="Alves-Ferreira E."/>
            <person name="Grigg M."/>
            <person name="Lorenzi H."/>
            <person name="Galac M."/>
        </authorList>
    </citation>
    <scope>NUCLEOTIDE SEQUENCE [LARGE SCALE GENOMIC DNA]</scope>
    <source>
        <strain evidence="2 3">EAF2021</strain>
    </source>
</reference>
<dbReference type="Pfam" id="PF00069">
    <property type="entry name" value="Pkinase"/>
    <property type="match status" value="1"/>
</dbReference>
<dbReference type="PANTHER" id="PTHR43628:SF1">
    <property type="entry name" value="CHITIN SYNTHASE REGULATORY FACTOR 2-RELATED"/>
    <property type="match status" value="1"/>
</dbReference>
<comment type="caution">
    <text evidence="2">The sequence shown here is derived from an EMBL/GenBank/DDBJ whole genome shotgun (WGS) entry which is preliminary data.</text>
</comment>
<dbReference type="InterPro" id="IPR008271">
    <property type="entry name" value="Ser/Thr_kinase_AS"/>
</dbReference>
<evidence type="ECO:0000313" key="3">
    <source>
        <dbReference type="Proteomes" id="UP001470230"/>
    </source>
</evidence>
<sequence length="830" mass="98832">MIQNFLKFPELLRKSEIDFNKVGLKDILQNYSFYHLSESSPLKEEDKQKIIQNIKESRVIIFDQNEHLNIKTNKHFLILCFEETIILHELTSNSSSFLQFLLSSNRKMFFCFLSNTKTLISEMNENEDKDQNENKIEIENLEILSESEIEKEIDGFKSSCTIHLNRSMNEIWEIISRCFFGYLIKKSYLRKSEYRIEYFIENIEEESNRKPEEMKEKEYAELRIVGTGSVFRCILIYHIKRGELYVIKKTMLKYYEHQKLVSREVDNYKKLSHPLLPKYYGRVEGKGYIVIEYINGKTLEHINEIGLTIDDKINIIFELLMIFYYFHEEGMVYRDLKCNNVMIDENKTAILIDFDRLIEITQESTENEENKTDVSHTLDLNANAMAPEIDYTRKYTYKTDIYSLGKICDYLIEETELRDDYNKISVLKEIFSKCTNASPEKRPSISEIIQEFCLKFQGEVIIERSTLIYRKHFKYFKIINDIIKNITKNQNHPETQFLLGSIYGEGKYVRYDINKAIHYFSLAENQNFVQAQYFLGVIYYGEKFATRKYVKFDIIKAIYYLSLASNQNHPESQLILGFIYCTGFGYQKDIKKGVYYMMLASINEFRLANFAHGFLLHEGKYVKRNIRDAIRYYKEASSFNIHYAKNNLGIIYKHGYGEEIDKRLGNSIEYFEEAIRQRNDYLSMYNLSHIYIYEETIKGDINKSIELLIRSSPNFEESKILLCLILVKEFNFNRKLINEEIEKRIKEDKHLSNEIKEMISYMQTYEESYIEYLYESYGKKDFLYNISLKAICFSDFKFEQEYVPPPKYPKAKDISNIFYEGFGQDLLDQL</sequence>
<gene>
    <name evidence="2" type="ORF">M9Y10_034880</name>
</gene>
<dbReference type="InterPro" id="IPR000719">
    <property type="entry name" value="Prot_kinase_dom"/>
</dbReference>
<accession>A0ABR2KJG1</accession>
<dbReference type="PROSITE" id="PS50011">
    <property type="entry name" value="PROTEIN_KINASE_DOM"/>
    <property type="match status" value="1"/>
</dbReference>
<dbReference type="SMART" id="SM00671">
    <property type="entry name" value="SEL1"/>
    <property type="match status" value="5"/>
</dbReference>
<dbReference type="SUPFAM" id="SSF56112">
    <property type="entry name" value="Protein kinase-like (PK-like)"/>
    <property type="match status" value="1"/>
</dbReference>
<dbReference type="InterPro" id="IPR011990">
    <property type="entry name" value="TPR-like_helical_dom_sf"/>
</dbReference>
<feature type="domain" description="Protein kinase" evidence="1">
    <location>
        <begin position="219"/>
        <end position="454"/>
    </location>
</feature>
<dbReference type="Pfam" id="PF08238">
    <property type="entry name" value="Sel1"/>
    <property type="match status" value="6"/>
</dbReference>
<dbReference type="CDD" id="cd00180">
    <property type="entry name" value="PKc"/>
    <property type="match status" value="1"/>
</dbReference>
<keyword evidence="3" id="KW-1185">Reference proteome</keyword>
<dbReference type="PROSITE" id="PS00108">
    <property type="entry name" value="PROTEIN_KINASE_ST"/>
    <property type="match status" value="1"/>
</dbReference>
<dbReference type="SUPFAM" id="SSF81901">
    <property type="entry name" value="HCP-like"/>
    <property type="match status" value="1"/>
</dbReference>
<protein>
    <recommendedName>
        <fullName evidence="1">Protein kinase domain-containing protein</fullName>
    </recommendedName>
</protein>
<dbReference type="Gene3D" id="3.30.200.20">
    <property type="entry name" value="Phosphorylase Kinase, domain 1"/>
    <property type="match status" value="1"/>
</dbReference>
<proteinExistence type="predicted"/>
<evidence type="ECO:0000313" key="2">
    <source>
        <dbReference type="EMBL" id="KAK8890120.1"/>
    </source>
</evidence>
<name>A0ABR2KJG1_9EUKA</name>
<dbReference type="SMART" id="SM00220">
    <property type="entry name" value="S_TKc"/>
    <property type="match status" value="1"/>
</dbReference>
<dbReference type="InterPro" id="IPR011009">
    <property type="entry name" value="Kinase-like_dom_sf"/>
</dbReference>
<dbReference type="Proteomes" id="UP001470230">
    <property type="component" value="Unassembled WGS sequence"/>
</dbReference>
<dbReference type="InterPro" id="IPR052945">
    <property type="entry name" value="Mitotic_Regulator"/>
</dbReference>
<dbReference type="EMBL" id="JAPFFF010000005">
    <property type="protein sequence ID" value="KAK8890120.1"/>
    <property type="molecule type" value="Genomic_DNA"/>
</dbReference>
<evidence type="ECO:0000259" key="1">
    <source>
        <dbReference type="PROSITE" id="PS50011"/>
    </source>
</evidence>